<dbReference type="Gene3D" id="3.40.50.1970">
    <property type="match status" value="1"/>
</dbReference>
<gene>
    <name evidence="5" type="ORF">SULYE_0390</name>
</gene>
<keyword evidence="2 5" id="KW-0560">Oxidoreductase</keyword>
<evidence type="ECO:0000256" key="2">
    <source>
        <dbReference type="ARBA" id="ARBA00023002"/>
    </source>
</evidence>
<feature type="domain" description="Alcohol dehydrogenase iron-type/glycerol dehydrogenase GldA" evidence="3">
    <location>
        <begin position="9"/>
        <end position="178"/>
    </location>
</feature>
<dbReference type="AlphaFoldDB" id="C4FIK5"/>
<protein>
    <submittedName>
        <fullName evidence="5">NADH-dependent butanol dehydrogenase a</fullName>
        <ecNumber evidence="5">1.1.1.-</ecNumber>
    </submittedName>
</protein>
<dbReference type="InterPro" id="IPR056798">
    <property type="entry name" value="ADH_Fe_C"/>
</dbReference>
<keyword evidence="6" id="KW-1185">Reference proteome</keyword>
<organism evidence="5 6">
    <name type="scientific">Sulfurihydrogenibium yellowstonense SS-5</name>
    <dbReference type="NCBI Taxonomy" id="432331"/>
    <lineage>
        <taxon>Bacteria</taxon>
        <taxon>Pseudomonadati</taxon>
        <taxon>Aquificota</taxon>
        <taxon>Aquificia</taxon>
        <taxon>Aquificales</taxon>
        <taxon>Hydrogenothermaceae</taxon>
        <taxon>Sulfurihydrogenibium</taxon>
    </lineage>
</organism>
<feature type="domain" description="Fe-containing alcohol dehydrogenase-like C-terminal" evidence="4">
    <location>
        <begin position="190"/>
        <end position="379"/>
    </location>
</feature>
<reference evidence="5 6" key="1">
    <citation type="submission" date="2009-04" db="EMBL/GenBank/DDBJ databases">
        <authorList>
            <person name="Reysenbach A.-L."/>
            <person name="Heidelberg J.F."/>
            <person name="Nelson W.C."/>
        </authorList>
    </citation>
    <scope>NUCLEOTIDE SEQUENCE [LARGE SCALE GENOMIC DNA]</scope>
    <source>
        <strain evidence="5 6">SS-5</strain>
    </source>
</reference>
<dbReference type="Pfam" id="PF00465">
    <property type="entry name" value="Fe-ADH"/>
    <property type="match status" value="1"/>
</dbReference>
<dbReference type="EC" id="1.1.1.-" evidence="5"/>
<dbReference type="Pfam" id="PF25137">
    <property type="entry name" value="ADH_Fe_C"/>
    <property type="match status" value="1"/>
</dbReference>
<comment type="similarity">
    <text evidence="1">Belongs to the iron-containing alcohol dehydrogenase family.</text>
</comment>
<dbReference type="OrthoDB" id="9804734at2"/>
<accession>C4FIK5</accession>
<evidence type="ECO:0000256" key="1">
    <source>
        <dbReference type="ARBA" id="ARBA00007358"/>
    </source>
</evidence>
<dbReference type="GO" id="GO:0046872">
    <property type="term" value="F:metal ion binding"/>
    <property type="evidence" value="ECO:0007669"/>
    <property type="project" value="InterPro"/>
</dbReference>
<dbReference type="PANTHER" id="PTHR43633:SF1">
    <property type="entry name" value="ALCOHOL DEHYDROGENASE YQHD"/>
    <property type="match status" value="1"/>
</dbReference>
<dbReference type="GO" id="GO:0008106">
    <property type="term" value="F:alcohol dehydrogenase (NADP+) activity"/>
    <property type="evidence" value="ECO:0007669"/>
    <property type="project" value="TreeGrafter"/>
</dbReference>
<comment type="caution">
    <text evidence="5">The sequence shown here is derived from an EMBL/GenBank/DDBJ whole genome shotgun (WGS) entry which is preliminary data.</text>
</comment>
<evidence type="ECO:0000313" key="6">
    <source>
        <dbReference type="Proteomes" id="UP000005540"/>
    </source>
</evidence>
<dbReference type="GO" id="GO:0005829">
    <property type="term" value="C:cytosol"/>
    <property type="evidence" value="ECO:0007669"/>
    <property type="project" value="TreeGrafter"/>
</dbReference>
<proteinExistence type="inferred from homology"/>
<dbReference type="Proteomes" id="UP000005540">
    <property type="component" value="Unassembled WGS sequence"/>
</dbReference>
<dbReference type="InterPro" id="IPR001670">
    <property type="entry name" value="ADH_Fe/GldA"/>
</dbReference>
<evidence type="ECO:0000259" key="4">
    <source>
        <dbReference type="Pfam" id="PF25137"/>
    </source>
</evidence>
<dbReference type="SUPFAM" id="SSF56796">
    <property type="entry name" value="Dehydroquinate synthase-like"/>
    <property type="match status" value="1"/>
</dbReference>
<dbReference type="CDD" id="cd08187">
    <property type="entry name" value="BDH"/>
    <property type="match status" value="1"/>
</dbReference>
<name>C4FIK5_9AQUI</name>
<dbReference type="FunFam" id="3.40.50.1970:FF:000003">
    <property type="entry name" value="Alcohol dehydrogenase, iron-containing"/>
    <property type="match status" value="1"/>
</dbReference>
<evidence type="ECO:0000259" key="3">
    <source>
        <dbReference type="Pfam" id="PF00465"/>
    </source>
</evidence>
<sequence>MHDFEFYNPTKIIFGKGKENLIGKVLKDCGIKKVLFVYGQSSIKKIGLYDRVISSLNENGIQWVEHGGVKPNPVLSHTREGIEKAKKEKVDAILAVGGGSVLDEGKAIAVGAKSDVDVWEYFHRDKGITDALPVFTILTLAATGSEMNGYAVITNEETQEKLSIGSELIYPKVSILNPELTFTVSKEYHAYAAVDAIAHTIEWYFTCTVCPNLENRLVESIVKTVMETTEKILQNPTDYDARAEFMWAATLALNGITRTGYAGGVYVNHMIAHSLGALYDLPHGACLSIVIPAWMWWYKDKNRKQFDRFAKEVFNLPTAEEGIKALKNWFSKVGAPVSLQDGKIPSSDIDKIANHVYNTTAKLWGLDKIYTVDKIKEILYLALRSNTL</sequence>
<dbReference type="RefSeq" id="WP_007545920.1">
    <property type="nucleotide sequence ID" value="NZ_ABZS01000025.1"/>
</dbReference>
<dbReference type="InterPro" id="IPR044731">
    <property type="entry name" value="BDH-like"/>
</dbReference>
<evidence type="ECO:0000313" key="5">
    <source>
        <dbReference type="EMBL" id="EEP61086.1"/>
    </source>
</evidence>
<dbReference type="PANTHER" id="PTHR43633">
    <property type="entry name" value="ALCOHOL DEHYDROGENASE YQHD"/>
    <property type="match status" value="1"/>
</dbReference>
<dbReference type="GO" id="GO:1990362">
    <property type="term" value="F:butanol dehydrogenase (NAD+) activity"/>
    <property type="evidence" value="ECO:0007669"/>
    <property type="project" value="InterPro"/>
</dbReference>
<dbReference type="EMBL" id="ABZS01000025">
    <property type="protein sequence ID" value="EEP61086.1"/>
    <property type="molecule type" value="Genomic_DNA"/>
</dbReference>
<dbReference type="Gene3D" id="1.20.1090.10">
    <property type="entry name" value="Dehydroquinate synthase-like - alpha domain"/>
    <property type="match status" value="1"/>
</dbReference>
<dbReference type="GO" id="GO:1990002">
    <property type="term" value="F:methylglyoxal reductase (NADPH) (acetol producing) activity"/>
    <property type="evidence" value="ECO:0007669"/>
    <property type="project" value="TreeGrafter"/>
</dbReference>